<dbReference type="Pfam" id="PF13374">
    <property type="entry name" value="TPR_10"/>
    <property type="match status" value="1"/>
</dbReference>
<evidence type="ECO:0000313" key="2">
    <source>
        <dbReference type="Proteomes" id="UP000533598"/>
    </source>
</evidence>
<dbReference type="PANTHER" id="PTHR19959:SF119">
    <property type="entry name" value="FUNGAL LIPASE-LIKE DOMAIN-CONTAINING PROTEIN"/>
    <property type="match status" value="1"/>
</dbReference>
<dbReference type="InterPro" id="IPR011990">
    <property type="entry name" value="TPR-like_helical_dom_sf"/>
</dbReference>
<gene>
    <name evidence="1" type="ORF">HNR67_006453</name>
</gene>
<organism evidence="1 2">
    <name type="scientific">Crossiella cryophila</name>
    <dbReference type="NCBI Taxonomy" id="43355"/>
    <lineage>
        <taxon>Bacteria</taxon>
        <taxon>Bacillati</taxon>
        <taxon>Actinomycetota</taxon>
        <taxon>Actinomycetes</taxon>
        <taxon>Pseudonocardiales</taxon>
        <taxon>Pseudonocardiaceae</taxon>
        <taxon>Crossiella</taxon>
    </lineage>
</organism>
<dbReference type="AlphaFoldDB" id="A0A7W7CFL6"/>
<sequence>MTDRQFAFGSGHSRIQQAGRDIVNHYAAGEEPPRISPPRRVSAAARMLFGTHPPVPLGRPTTWLRPDADIVPVQPRPEVDELRRWCVEQGRSRLRLVCGRGGQGKTQLGRQLTGQLRELGWLAGFLDAAGTRWPEIEAALGSKPVQRVDTLLVLDYAENQALTLNRLADLVRRSPRVRVLLLARHEGGWWRDLVDEPAWSGMVDPVALPLGSLTDQLPPDRVRAVHGEAARCFSDRLGRAVPELSWHERRCTTTLDLYADALLQVLDAESPVRSGVPDDPVADVLAHERRHVRQVLRAEGVVVSAADLDWMLLAAYLVPAGTLVEAVTALEALPLLEEVDLAKVARVLGGLYPDEAGGVWAPPRPDRLADTHVLAVAAGSVSDGDWVEAAVALCGNDEQPVRLLLRCLSTPRADLVAIRRVEQAVGELVVRQPQTCLLPVILAEPRRFEAEILQAVRPNGLDLADLQNIDYVLDSLDLSVARANVTLAISTRLVAETTPGEGASDEEYFWYACTLNRLSSGLMTVGLDQQALAASEQAVTILKQVADINPDIYLTALATALSSHSVDLSVAGRLPEALIAAAESVQIYRKLAEQDPGSFLPDLASGLGSLGVSLSHVDRVQEALAHIEESISIYRRLAHDNPAHLHGLARSMYCLGTNLAEVGRSEEALAASAEAVELYRQLVVSNSDAYLPQLATSLIMFAQARVITSLELPIALTAATEAIDLCRLLAGQLPQRYAGYLALANQILTDIRGKL</sequence>
<accession>A0A7W7CFL6</accession>
<proteinExistence type="predicted"/>
<dbReference type="Gene3D" id="1.25.40.10">
    <property type="entry name" value="Tetratricopeptide repeat domain"/>
    <property type="match status" value="1"/>
</dbReference>
<dbReference type="SUPFAM" id="SSF48452">
    <property type="entry name" value="TPR-like"/>
    <property type="match status" value="1"/>
</dbReference>
<dbReference type="EMBL" id="JACHMH010000001">
    <property type="protein sequence ID" value="MBB4680335.1"/>
    <property type="molecule type" value="Genomic_DNA"/>
</dbReference>
<name>A0A7W7CFL6_9PSEU</name>
<dbReference type="RefSeq" id="WP_185006063.1">
    <property type="nucleotide sequence ID" value="NZ_BAAAUI010000009.1"/>
</dbReference>
<evidence type="ECO:0000313" key="1">
    <source>
        <dbReference type="EMBL" id="MBB4680335.1"/>
    </source>
</evidence>
<protein>
    <submittedName>
        <fullName evidence="1">Tetratricopeptide (TPR) repeat protein</fullName>
    </submittedName>
</protein>
<keyword evidence="2" id="KW-1185">Reference proteome</keyword>
<dbReference type="PANTHER" id="PTHR19959">
    <property type="entry name" value="KINESIN LIGHT CHAIN"/>
    <property type="match status" value="1"/>
</dbReference>
<comment type="caution">
    <text evidence="1">The sequence shown here is derived from an EMBL/GenBank/DDBJ whole genome shotgun (WGS) entry which is preliminary data.</text>
</comment>
<reference evidence="1 2" key="1">
    <citation type="submission" date="2020-08" db="EMBL/GenBank/DDBJ databases">
        <title>Sequencing the genomes of 1000 actinobacteria strains.</title>
        <authorList>
            <person name="Klenk H.-P."/>
        </authorList>
    </citation>
    <scope>NUCLEOTIDE SEQUENCE [LARGE SCALE GENOMIC DNA]</scope>
    <source>
        <strain evidence="1 2">DSM 44230</strain>
    </source>
</reference>
<dbReference type="Proteomes" id="UP000533598">
    <property type="component" value="Unassembled WGS sequence"/>
</dbReference>